<evidence type="ECO:0000256" key="6">
    <source>
        <dbReference type="ARBA" id="ARBA00022592"/>
    </source>
</evidence>
<comment type="similarity">
    <text evidence="2 7">Belongs to the PhoU family.</text>
</comment>
<comment type="caution">
    <text evidence="9">The sequence shown here is derived from an EMBL/GenBank/DDBJ whole genome shotgun (WGS) entry which is preliminary data.</text>
</comment>
<keyword evidence="10" id="KW-1185">Reference proteome</keyword>
<evidence type="ECO:0000256" key="3">
    <source>
        <dbReference type="ARBA" id="ARBA00011738"/>
    </source>
</evidence>
<comment type="subunit">
    <text evidence="3 7">Homodimer.</text>
</comment>
<keyword evidence="4 7" id="KW-0813">Transport</keyword>
<dbReference type="GO" id="GO:0030643">
    <property type="term" value="P:intracellular phosphate ion homeostasis"/>
    <property type="evidence" value="ECO:0007669"/>
    <property type="project" value="InterPro"/>
</dbReference>
<feature type="domain" description="PhoU" evidence="8">
    <location>
        <begin position="20"/>
        <end position="106"/>
    </location>
</feature>
<comment type="subcellular location">
    <subcellularLocation>
        <location evidence="1 7">Cytoplasm</location>
    </subcellularLocation>
</comment>
<evidence type="ECO:0000256" key="1">
    <source>
        <dbReference type="ARBA" id="ARBA00004496"/>
    </source>
</evidence>
<evidence type="ECO:0000256" key="4">
    <source>
        <dbReference type="ARBA" id="ARBA00022448"/>
    </source>
</evidence>
<protein>
    <recommendedName>
        <fullName evidence="7">Phosphate-specific transport system accessory protein PhoU</fullName>
    </recommendedName>
</protein>
<dbReference type="OrthoDB" id="9814256at2"/>
<dbReference type="GO" id="GO:0045936">
    <property type="term" value="P:negative regulation of phosphate metabolic process"/>
    <property type="evidence" value="ECO:0007669"/>
    <property type="project" value="InterPro"/>
</dbReference>
<gene>
    <name evidence="9" type="ORF">EV209_3131</name>
</gene>
<dbReference type="SUPFAM" id="SSF109755">
    <property type="entry name" value="PhoU-like"/>
    <property type="match status" value="1"/>
</dbReference>
<evidence type="ECO:0000313" key="10">
    <source>
        <dbReference type="Proteomes" id="UP000292927"/>
    </source>
</evidence>
<dbReference type="GO" id="GO:0006817">
    <property type="term" value="P:phosphate ion transport"/>
    <property type="evidence" value="ECO:0007669"/>
    <property type="project" value="UniProtKB-KW"/>
</dbReference>
<dbReference type="NCBIfam" id="TIGR02135">
    <property type="entry name" value="phoU_full"/>
    <property type="match status" value="1"/>
</dbReference>
<evidence type="ECO:0000313" key="9">
    <source>
        <dbReference type="EMBL" id="RZS92417.1"/>
    </source>
</evidence>
<proteinExistence type="inferred from homology"/>
<dbReference type="FunFam" id="1.20.58.220:FF:000004">
    <property type="entry name" value="Phosphate-specific transport system accessory protein PhoU"/>
    <property type="match status" value="1"/>
</dbReference>
<dbReference type="Proteomes" id="UP000292927">
    <property type="component" value="Unassembled WGS sequence"/>
</dbReference>
<reference evidence="9 10" key="1">
    <citation type="submission" date="2019-02" db="EMBL/GenBank/DDBJ databases">
        <title>Genomic Encyclopedia of Type Strains, Phase IV (KMG-IV): sequencing the most valuable type-strain genomes for metagenomic binning, comparative biology and taxonomic classification.</title>
        <authorList>
            <person name="Goeker M."/>
        </authorList>
    </citation>
    <scope>NUCLEOTIDE SEQUENCE [LARGE SCALE GENOMIC DNA]</scope>
    <source>
        <strain evidence="9 10">DSM 29486</strain>
    </source>
</reference>
<dbReference type="Gene3D" id="1.20.58.220">
    <property type="entry name" value="Phosphate transport system protein phou homolog 2, domain 2"/>
    <property type="match status" value="1"/>
</dbReference>
<dbReference type="AlphaFoldDB" id="A0A4Q7NYU4"/>
<evidence type="ECO:0000256" key="2">
    <source>
        <dbReference type="ARBA" id="ARBA00008107"/>
    </source>
</evidence>
<dbReference type="RefSeq" id="WP_130436352.1">
    <property type="nucleotide sequence ID" value="NZ_SGXF01000009.1"/>
</dbReference>
<dbReference type="Pfam" id="PF01895">
    <property type="entry name" value="PhoU"/>
    <property type="match status" value="2"/>
</dbReference>
<organism evidence="9 10">
    <name type="scientific">Cuneatibacter caecimuris</name>
    <dbReference type="NCBI Taxonomy" id="1796618"/>
    <lineage>
        <taxon>Bacteria</taxon>
        <taxon>Bacillati</taxon>
        <taxon>Bacillota</taxon>
        <taxon>Clostridia</taxon>
        <taxon>Lachnospirales</taxon>
        <taxon>Lachnospiraceae</taxon>
        <taxon>Cuneatibacter</taxon>
    </lineage>
</organism>
<dbReference type="PANTHER" id="PTHR42930">
    <property type="entry name" value="PHOSPHATE-SPECIFIC TRANSPORT SYSTEM ACCESSORY PROTEIN PHOU"/>
    <property type="match status" value="1"/>
</dbReference>
<dbReference type="EMBL" id="SGXF01000009">
    <property type="protein sequence ID" value="RZS92417.1"/>
    <property type="molecule type" value="Genomic_DNA"/>
</dbReference>
<sequence>MKTRISFEQELQEMNEELAGMGEMVVGSIQKTFRAFAENDRELAAGVIERDRAVNEAERSIESRCLMLMLRQQPVAGDLRHISMALKVVTDLERIGDHAADIAELVLRLNSGGSQKRMEVLAEMVNSVQAMLQDAVDAFIRKDQLLAEQVERQDDVIDDFFNQVKEEVIKLLKEDRESPDRAVDLLMFAKYLERIGDHAVNVCEWTEFYDTGELKHHRIL</sequence>
<dbReference type="PANTHER" id="PTHR42930:SF3">
    <property type="entry name" value="PHOSPHATE-SPECIFIC TRANSPORT SYSTEM ACCESSORY PROTEIN PHOU"/>
    <property type="match status" value="1"/>
</dbReference>
<comment type="function">
    <text evidence="7">Plays a role in the regulation of phosphate uptake.</text>
</comment>
<keyword evidence="5 7" id="KW-0963">Cytoplasm</keyword>
<dbReference type="InterPro" id="IPR026022">
    <property type="entry name" value="PhoU_dom"/>
</dbReference>
<accession>A0A4Q7NYU4</accession>
<feature type="domain" description="PhoU" evidence="8">
    <location>
        <begin position="121"/>
        <end position="206"/>
    </location>
</feature>
<name>A0A4Q7NYU4_9FIRM</name>
<dbReference type="InterPro" id="IPR038078">
    <property type="entry name" value="PhoU-like_sf"/>
</dbReference>
<dbReference type="PIRSF" id="PIRSF003107">
    <property type="entry name" value="PhoU"/>
    <property type="match status" value="1"/>
</dbReference>
<evidence type="ECO:0000256" key="5">
    <source>
        <dbReference type="ARBA" id="ARBA00022490"/>
    </source>
</evidence>
<dbReference type="InterPro" id="IPR028366">
    <property type="entry name" value="PhoU"/>
</dbReference>
<dbReference type="GO" id="GO:0005737">
    <property type="term" value="C:cytoplasm"/>
    <property type="evidence" value="ECO:0007669"/>
    <property type="project" value="UniProtKB-SubCell"/>
</dbReference>
<evidence type="ECO:0000256" key="7">
    <source>
        <dbReference type="PIRNR" id="PIRNR003107"/>
    </source>
</evidence>
<evidence type="ECO:0000259" key="8">
    <source>
        <dbReference type="Pfam" id="PF01895"/>
    </source>
</evidence>
<keyword evidence="6 7" id="KW-0592">Phosphate transport</keyword>